<dbReference type="AlphaFoldDB" id="A0A6S6SIW7"/>
<organism evidence="1">
    <name type="scientific">uncultured Sulfurovum sp</name>
    <dbReference type="NCBI Taxonomy" id="269237"/>
    <lineage>
        <taxon>Bacteria</taxon>
        <taxon>Pseudomonadati</taxon>
        <taxon>Campylobacterota</taxon>
        <taxon>Epsilonproteobacteria</taxon>
        <taxon>Campylobacterales</taxon>
        <taxon>Sulfurovaceae</taxon>
        <taxon>Sulfurovum</taxon>
        <taxon>environmental samples</taxon>
    </lineage>
</organism>
<proteinExistence type="predicted"/>
<dbReference type="EMBL" id="CACVAS010000030">
    <property type="protein sequence ID" value="CAA6803322.1"/>
    <property type="molecule type" value="Genomic_DNA"/>
</dbReference>
<name>A0A6S6SIW7_9BACT</name>
<gene>
    <name evidence="1" type="ORF">HELGO_WM2779</name>
</gene>
<evidence type="ECO:0000313" key="1">
    <source>
        <dbReference type="EMBL" id="CAA6803322.1"/>
    </source>
</evidence>
<protein>
    <submittedName>
        <fullName evidence="1">Uncharacterized protein</fullName>
    </submittedName>
</protein>
<accession>A0A6S6SIW7</accession>
<sequence>MSIGKAMKRVIEGAMSQTMFWENSTAFSLLSVSIYIHVIASIDTKGIAASRAPARLLRFEISEIKTIKSVVMISFSM</sequence>
<reference evidence="1" key="1">
    <citation type="submission" date="2020-01" db="EMBL/GenBank/DDBJ databases">
        <authorList>
            <person name="Meier V. D."/>
            <person name="Meier V D."/>
        </authorList>
    </citation>
    <scope>NUCLEOTIDE SEQUENCE</scope>
    <source>
        <strain evidence="1">HLG_WM_MAG_01</strain>
    </source>
</reference>